<evidence type="ECO:0000256" key="3">
    <source>
        <dbReference type="ARBA" id="ARBA00022516"/>
    </source>
</evidence>
<dbReference type="PRINTS" id="PR00081">
    <property type="entry name" value="GDHRDH"/>
</dbReference>
<dbReference type="GO" id="GO:0004318">
    <property type="term" value="F:enoyl-[acyl-carrier-protein] reductase (NADH) activity"/>
    <property type="evidence" value="ECO:0007669"/>
    <property type="project" value="UniProtKB-EC"/>
</dbReference>
<feature type="binding site" evidence="11">
    <location>
        <position position="164"/>
    </location>
    <ligand>
        <name>NAD(+)</name>
        <dbReference type="ChEBI" id="CHEBI:57540"/>
    </ligand>
</feature>
<dbReference type="UniPathway" id="UPA00094"/>
<keyword evidence="6" id="KW-0443">Lipid metabolism</keyword>
<dbReference type="Pfam" id="PF13561">
    <property type="entry name" value="adh_short_C2"/>
    <property type="match status" value="1"/>
</dbReference>
<dbReference type="SUPFAM" id="SSF51735">
    <property type="entry name" value="NAD(P)-binding Rossmann-fold domains"/>
    <property type="match status" value="1"/>
</dbReference>
<keyword evidence="4" id="KW-0276">Fatty acid metabolism</keyword>
<name>A0A840RH90_9NEIS</name>
<dbReference type="GO" id="GO:0006633">
    <property type="term" value="P:fatty acid biosynthetic process"/>
    <property type="evidence" value="ECO:0007669"/>
    <property type="project" value="UniProtKB-UniPathway"/>
</dbReference>
<keyword evidence="8 11" id="KW-0520">NAD</keyword>
<dbReference type="RefSeq" id="WP_184101381.1">
    <property type="nucleotide sequence ID" value="NZ_JACHHN010000005.1"/>
</dbReference>
<dbReference type="PIRSF" id="PIRSF000094">
    <property type="entry name" value="Enoyl-ACP_rdct"/>
    <property type="match status" value="1"/>
</dbReference>
<dbReference type="Gene3D" id="3.40.50.720">
    <property type="entry name" value="NAD(P)-binding Rossmann-like Domain"/>
    <property type="match status" value="1"/>
</dbReference>
<dbReference type="InterPro" id="IPR002347">
    <property type="entry name" value="SDR_fam"/>
</dbReference>
<dbReference type="EMBL" id="JACHHN010000005">
    <property type="protein sequence ID" value="MBB5191888.1"/>
    <property type="molecule type" value="Genomic_DNA"/>
</dbReference>
<feature type="active site" description="Proton acceptor" evidence="9">
    <location>
        <position position="157"/>
    </location>
</feature>
<evidence type="ECO:0000256" key="10">
    <source>
        <dbReference type="PIRSR" id="PIRSR000094-2"/>
    </source>
</evidence>
<feature type="binding site" evidence="11">
    <location>
        <position position="15"/>
    </location>
    <ligand>
        <name>NAD(+)</name>
        <dbReference type="ChEBI" id="CHEBI:57540"/>
    </ligand>
</feature>
<evidence type="ECO:0000256" key="2">
    <source>
        <dbReference type="ARBA" id="ARBA00009233"/>
    </source>
</evidence>
<dbReference type="CDD" id="cd05372">
    <property type="entry name" value="ENR_SDR"/>
    <property type="match status" value="1"/>
</dbReference>
<keyword evidence="3 8" id="KW-0444">Lipid biosynthesis</keyword>
<proteinExistence type="inferred from homology"/>
<evidence type="ECO:0000256" key="9">
    <source>
        <dbReference type="PIRSR" id="PIRSR000094-1"/>
    </source>
</evidence>
<evidence type="ECO:0000256" key="7">
    <source>
        <dbReference type="ARBA" id="ARBA00023160"/>
    </source>
</evidence>
<keyword evidence="5 8" id="KW-0560">Oxidoreductase</keyword>
<dbReference type="InterPro" id="IPR036291">
    <property type="entry name" value="NAD(P)-bd_dom_sf"/>
</dbReference>
<keyword evidence="13" id="KW-1185">Reference proteome</keyword>
<dbReference type="AlphaFoldDB" id="A0A840RH90"/>
<evidence type="ECO:0000313" key="12">
    <source>
        <dbReference type="EMBL" id="MBB5191888.1"/>
    </source>
</evidence>
<reference evidence="12 13" key="1">
    <citation type="submission" date="2020-08" db="EMBL/GenBank/DDBJ databases">
        <title>Genomic Encyclopedia of Type Strains, Phase IV (KMG-IV): sequencing the most valuable type-strain genomes for metagenomic binning, comparative biology and taxonomic classification.</title>
        <authorList>
            <person name="Goeker M."/>
        </authorList>
    </citation>
    <scope>NUCLEOTIDE SEQUENCE [LARGE SCALE GENOMIC DNA]</scope>
    <source>
        <strain evidence="12 13">DSM 18233</strain>
    </source>
</reference>
<dbReference type="EC" id="1.3.1.9" evidence="8"/>
<evidence type="ECO:0000256" key="4">
    <source>
        <dbReference type="ARBA" id="ARBA00022832"/>
    </source>
</evidence>
<comment type="pathway">
    <text evidence="1">Lipid metabolism; fatty acid biosynthesis.</text>
</comment>
<dbReference type="PANTHER" id="PTHR43159">
    <property type="entry name" value="ENOYL-[ACYL-CARRIER-PROTEIN] REDUCTASE"/>
    <property type="match status" value="1"/>
</dbReference>
<protein>
    <recommendedName>
        <fullName evidence="8">Enoyl-[acyl-carrier-protein] reductase [NADH]</fullName>
        <ecNumber evidence="8">1.3.1.9</ecNumber>
    </recommendedName>
</protein>
<feature type="binding site" evidence="11">
    <location>
        <begin position="21"/>
        <end position="22"/>
    </location>
    <ligand>
        <name>NAD(+)</name>
        <dbReference type="ChEBI" id="CHEBI:57540"/>
    </ligand>
</feature>
<evidence type="ECO:0000256" key="5">
    <source>
        <dbReference type="ARBA" id="ARBA00023002"/>
    </source>
</evidence>
<comment type="caution">
    <text evidence="12">The sequence shown here is derived from an EMBL/GenBank/DDBJ whole genome shotgun (WGS) entry which is preliminary data.</text>
</comment>
<organism evidence="12 13">
    <name type="scientific">Silvimonas terrae</name>
    <dbReference type="NCBI Taxonomy" id="300266"/>
    <lineage>
        <taxon>Bacteria</taxon>
        <taxon>Pseudomonadati</taxon>
        <taxon>Pseudomonadota</taxon>
        <taxon>Betaproteobacteria</taxon>
        <taxon>Neisseriales</taxon>
        <taxon>Chitinibacteraceae</taxon>
        <taxon>Silvimonas</taxon>
    </lineage>
</organism>
<gene>
    <name evidence="12" type="ORF">HNQ50_002625</name>
</gene>
<dbReference type="InterPro" id="IPR014358">
    <property type="entry name" value="Enoyl-ACP_Rdtase_NADH"/>
</dbReference>
<keyword evidence="7 8" id="KW-0275">Fatty acid biosynthesis</keyword>
<dbReference type="NCBIfam" id="NF005717">
    <property type="entry name" value="PRK07533.1"/>
    <property type="match status" value="1"/>
</dbReference>
<feature type="binding site" evidence="11">
    <location>
        <begin position="66"/>
        <end position="67"/>
    </location>
    <ligand>
        <name>NAD(+)</name>
        <dbReference type="ChEBI" id="CHEBI:57540"/>
    </ligand>
</feature>
<comment type="similarity">
    <text evidence="2 8">Belongs to the short-chain dehydrogenases/reductases (SDR) family. FabI subfamily.</text>
</comment>
<evidence type="ECO:0000313" key="13">
    <source>
        <dbReference type="Proteomes" id="UP000543030"/>
    </source>
</evidence>
<feature type="active site" description="Proton acceptor" evidence="9">
    <location>
        <position position="147"/>
    </location>
</feature>
<accession>A0A840RH90</accession>
<feature type="binding site" evidence="11">
    <location>
        <begin position="193"/>
        <end position="197"/>
    </location>
    <ligand>
        <name>NAD(+)</name>
        <dbReference type="ChEBI" id="CHEBI:57540"/>
    </ligand>
</feature>
<dbReference type="Proteomes" id="UP000543030">
    <property type="component" value="Unassembled WGS sequence"/>
</dbReference>
<feature type="binding site" evidence="10">
    <location>
        <position position="97"/>
    </location>
    <ligand>
        <name>substrate</name>
    </ligand>
</feature>
<comment type="catalytic activity">
    <reaction evidence="8">
        <text>a 2,3-saturated acyl-[ACP] + NAD(+) = a (2E)-enoyl-[ACP] + NADH + H(+)</text>
        <dbReference type="Rhea" id="RHEA:10240"/>
        <dbReference type="Rhea" id="RHEA-COMP:9925"/>
        <dbReference type="Rhea" id="RHEA-COMP:9926"/>
        <dbReference type="ChEBI" id="CHEBI:15378"/>
        <dbReference type="ChEBI" id="CHEBI:57540"/>
        <dbReference type="ChEBI" id="CHEBI:57945"/>
        <dbReference type="ChEBI" id="CHEBI:78784"/>
        <dbReference type="ChEBI" id="CHEBI:78785"/>
        <dbReference type="EC" id="1.3.1.9"/>
    </reaction>
</comment>
<dbReference type="PANTHER" id="PTHR43159:SF2">
    <property type="entry name" value="ENOYL-[ACYL-CARRIER-PROTEIN] REDUCTASE [NADH], CHLOROPLASTIC"/>
    <property type="match status" value="1"/>
</dbReference>
<sequence>MPEQTLAGQVALVTGIANQNSIAYGVARALKARGAELVLTYLNARTRDFVAPLLEELQPALFLECDVQKAGQLEAVFAEIDGRFGKLDIGIHSIAFAPMDDLHGRIVDTSREGFLQAMDISCHSFVRLSALAEPLMKTGGTLITMSYYGAEKVVPNYGVMGPVKAALESTVRYMANELGQKKIRVHAVSPGPVRTRAAGGIREFDLLIDEAARRAPLGELIDIDDVGAAAAFLCEPQARRLTGTTLYVDGGMHVLA</sequence>
<feature type="binding site" evidence="11">
    <location>
        <position position="94"/>
    </location>
    <ligand>
        <name>NAD(+)</name>
        <dbReference type="ChEBI" id="CHEBI:57540"/>
    </ligand>
</feature>
<evidence type="ECO:0000256" key="1">
    <source>
        <dbReference type="ARBA" id="ARBA00005194"/>
    </source>
</evidence>
<evidence type="ECO:0000256" key="6">
    <source>
        <dbReference type="ARBA" id="ARBA00023098"/>
    </source>
</evidence>
<evidence type="ECO:0000256" key="8">
    <source>
        <dbReference type="PIRNR" id="PIRNR000094"/>
    </source>
</evidence>
<evidence type="ECO:0000256" key="11">
    <source>
        <dbReference type="PIRSR" id="PIRSR000094-3"/>
    </source>
</evidence>